<evidence type="ECO:0000313" key="1">
    <source>
        <dbReference type="EMBL" id="GBG14503.1"/>
    </source>
</evidence>
<sequence length="235" mass="26073">METLKKGNVLKSVEMMRAWLASSEEGEPEALLAACPTEWRAKIALLMRDLLARYPSTVIGAPVLLYIEPGNDPECLPPEGNVAIAHLPYPTRDQNQPCAELHFIGWLPTSAKLPVRLPFNPAHYDTAVPMNRIFAAVALFRSTPEVFDLENLELPNLWWGELFRPVAGNIQLSARMLLPYPDAIEAARVLEASANASTLPTRTGFLSDNGWAWATDAGILFNEQCRRNNHSEDAI</sequence>
<evidence type="ECO:0000313" key="2">
    <source>
        <dbReference type="Proteomes" id="UP000245081"/>
    </source>
</evidence>
<proteinExistence type="predicted"/>
<dbReference type="AlphaFoldDB" id="A0A2R5FC47"/>
<reference evidence="1 2" key="1">
    <citation type="journal article" date="2018" name="Environ. Microbiol.">
        <title>Isolation and genomic characterization of Novimethylophilus kurashikiensis gen. nov. sp. nov., a new lanthanide-dependent methylotrophic species of Methylophilaceae.</title>
        <authorList>
            <person name="Lv H."/>
            <person name="Sahin N."/>
            <person name="Tani A."/>
        </authorList>
    </citation>
    <scope>NUCLEOTIDE SEQUENCE [LARGE SCALE GENOMIC DNA]</scope>
    <source>
        <strain evidence="1 2">La2-4</strain>
    </source>
</reference>
<accession>A0A2R5FC47</accession>
<dbReference type="EMBL" id="BDOQ01000008">
    <property type="protein sequence ID" value="GBG14503.1"/>
    <property type="molecule type" value="Genomic_DNA"/>
</dbReference>
<organism evidence="1 2">
    <name type="scientific">Novimethylophilus kurashikiensis</name>
    <dbReference type="NCBI Taxonomy" id="1825523"/>
    <lineage>
        <taxon>Bacteria</taxon>
        <taxon>Pseudomonadati</taxon>
        <taxon>Pseudomonadota</taxon>
        <taxon>Betaproteobacteria</taxon>
        <taxon>Nitrosomonadales</taxon>
        <taxon>Methylophilaceae</taxon>
        <taxon>Novimethylophilus</taxon>
    </lineage>
</organism>
<name>A0A2R5FC47_9PROT</name>
<dbReference type="Proteomes" id="UP000245081">
    <property type="component" value="Unassembled WGS sequence"/>
</dbReference>
<gene>
    <name evidence="1" type="ORF">NMK_2102</name>
</gene>
<comment type="caution">
    <text evidence="1">The sequence shown here is derived from an EMBL/GenBank/DDBJ whole genome shotgun (WGS) entry which is preliminary data.</text>
</comment>
<keyword evidence="2" id="KW-1185">Reference proteome</keyword>
<protein>
    <submittedName>
        <fullName evidence="1">Uncharacterized protein</fullName>
    </submittedName>
</protein>